<dbReference type="EMBL" id="LIZX01000147">
    <property type="protein sequence ID" value="KPJ65013.1"/>
    <property type="molecule type" value="Genomic_DNA"/>
</dbReference>
<gene>
    <name evidence="1" type="ORF">AMJ44_11470</name>
</gene>
<sequence>MSAFYMSSEIDTGDLIAAEEYAPVSFHISGKSRPDDESLYRAIFSFFDPVLRAEFLVSRVLTKGYDLSSSSSVAQDVSKGITYHFMSPKLRHKALSLLFKSGKVSCGNDPETLHVNP</sequence>
<evidence type="ECO:0000313" key="2">
    <source>
        <dbReference type="Proteomes" id="UP000051861"/>
    </source>
</evidence>
<organism evidence="1 2">
    <name type="scientific">candidate division WOR-1 bacterium DG_54_3</name>
    <dbReference type="NCBI Taxonomy" id="1703775"/>
    <lineage>
        <taxon>Bacteria</taxon>
        <taxon>Bacillati</taxon>
        <taxon>Saganbacteria</taxon>
    </lineage>
</organism>
<protein>
    <submittedName>
        <fullName evidence="1">Uncharacterized protein</fullName>
    </submittedName>
</protein>
<reference evidence="1 2" key="1">
    <citation type="journal article" date="2015" name="Microbiome">
        <title>Genomic resolution of linkages in carbon, nitrogen, and sulfur cycling among widespread estuary sediment bacteria.</title>
        <authorList>
            <person name="Baker B.J."/>
            <person name="Lazar C.S."/>
            <person name="Teske A.P."/>
            <person name="Dick G.J."/>
        </authorList>
    </citation>
    <scope>NUCLEOTIDE SEQUENCE [LARGE SCALE GENOMIC DNA]</scope>
    <source>
        <strain evidence="1">DG_54_3</strain>
    </source>
</reference>
<dbReference type="Proteomes" id="UP000051861">
    <property type="component" value="Unassembled WGS sequence"/>
</dbReference>
<evidence type="ECO:0000313" key="1">
    <source>
        <dbReference type="EMBL" id="KPJ65013.1"/>
    </source>
</evidence>
<accession>A0A0S7XR91</accession>
<comment type="caution">
    <text evidence="1">The sequence shown here is derived from an EMBL/GenBank/DDBJ whole genome shotgun (WGS) entry which is preliminary data.</text>
</comment>
<dbReference type="AlphaFoldDB" id="A0A0S7XR91"/>
<name>A0A0S7XR91_UNCSA</name>
<proteinExistence type="predicted"/>